<feature type="domain" description="CUT" evidence="5">
    <location>
        <begin position="1"/>
        <end position="79"/>
    </location>
</feature>
<keyword evidence="3" id="KW-0371">Homeobox</keyword>
<dbReference type="InterPro" id="IPR003615">
    <property type="entry name" value="HNH_nuc"/>
</dbReference>
<gene>
    <name evidence="6" type="ORF">HL667_22495</name>
</gene>
<evidence type="ECO:0000313" key="7">
    <source>
        <dbReference type="Proteomes" id="UP000886476"/>
    </source>
</evidence>
<proteinExistence type="predicted"/>
<evidence type="ECO:0000256" key="3">
    <source>
        <dbReference type="ARBA" id="ARBA00023155"/>
    </source>
</evidence>
<evidence type="ECO:0000256" key="2">
    <source>
        <dbReference type="ARBA" id="ARBA00023125"/>
    </source>
</evidence>
<evidence type="ECO:0000256" key="1">
    <source>
        <dbReference type="ARBA" id="ARBA00023015"/>
    </source>
</evidence>
<sequence length="300" mass="33786">MSYCVFMHRTDSIYDDSPADQYQFPRQYLGRAQGSIGDWIVYLEPTKVLGTRGYFAIARVERIIPDPKSHDMYLALIQPGSYLEFVSPVPFSELNGPIERGLLNEEGKLSGRAQAAVRPISPADFQRIIERGLDERDAVLPRVPETAHPAAGLEEGQTPFVSEQLRDRIQRLTSRIVRDRLFRKIVLRAYRERCAITGLKLINGGGRAEVNAAHIRPVEANGPDLVTNGLALSGTVHWMFDRGLISLGDDLAILISRHVNDVDRIRGFINSSGFALAPDRAGDRPHPHFLQWHREHCFKK</sequence>
<evidence type="ECO:0000313" key="6">
    <source>
        <dbReference type="EMBL" id="NPU67791.1"/>
    </source>
</evidence>
<name>A0ABX2CHV0_9BRAD</name>
<comment type="caution">
    <text evidence="6">The sequence shown here is derived from an EMBL/GenBank/DDBJ whole genome shotgun (WGS) entry which is preliminary data.</text>
</comment>
<dbReference type="EMBL" id="JABFDN010000008">
    <property type="protein sequence ID" value="NPU67791.1"/>
    <property type="molecule type" value="Genomic_DNA"/>
</dbReference>
<reference evidence="6" key="1">
    <citation type="submission" date="2020-05" db="EMBL/GenBank/DDBJ databases">
        <title>Nod-independent and nitrogen-fixing Bradyrhizobium aeschynomene sp. nov. isolated from nodules of Aeschynomene indica.</title>
        <authorList>
            <person name="Zhang Z."/>
        </authorList>
    </citation>
    <scope>NUCLEOTIDE SEQUENCE</scope>
    <source>
        <strain evidence="6">83012</strain>
    </source>
</reference>
<dbReference type="Proteomes" id="UP000886476">
    <property type="component" value="Unassembled WGS sequence"/>
</dbReference>
<keyword evidence="6" id="KW-0378">Hydrolase</keyword>
<organism evidence="6 7">
    <name type="scientific">Bradyrhizobium aeschynomenes</name>
    <dbReference type="NCBI Taxonomy" id="2734909"/>
    <lineage>
        <taxon>Bacteria</taxon>
        <taxon>Pseudomonadati</taxon>
        <taxon>Pseudomonadota</taxon>
        <taxon>Alphaproteobacteria</taxon>
        <taxon>Hyphomicrobiales</taxon>
        <taxon>Nitrobacteraceae</taxon>
        <taxon>Bradyrhizobium</taxon>
    </lineage>
</organism>
<protein>
    <submittedName>
        <fullName evidence="6">Restriction endonuclease</fullName>
    </submittedName>
</protein>
<dbReference type="PROSITE" id="PS51042">
    <property type="entry name" value="CUT"/>
    <property type="match status" value="1"/>
</dbReference>
<keyword evidence="4" id="KW-0804">Transcription</keyword>
<keyword evidence="7" id="KW-1185">Reference proteome</keyword>
<dbReference type="Pfam" id="PF13391">
    <property type="entry name" value="HNH_2"/>
    <property type="match status" value="1"/>
</dbReference>
<accession>A0ABX2CHV0</accession>
<keyword evidence="1" id="KW-0805">Transcription regulation</keyword>
<keyword evidence="2" id="KW-0238">DNA-binding</keyword>
<keyword evidence="6" id="KW-0255">Endonuclease</keyword>
<evidence type="ECO:0000256" key="4">
    <source>
        <dbReference type="ARBA" id="ARBA00023163"/>
    </source>
</evidence>
<dbReference type="RefSeq" id="WP_172112876.1">
    <property type="nucleotide sequence ID" value="NZ_JABFDM010000010.1"/>
</dbReference>
<evidence type="ECO:0000259" key="5">
    <source>
        <dbReference type="PROSITE" id="PS51042"/>
    </source>
</evidence>
<dbReference type="InterPro" id="IPR003350">
    <property type="entry name" value="CUT_dom"/>
</dbReference>
<dbReference type="GO" id="GO:0004519">
    <property type="term" value="F:endonuclease activity"/>
    <property type="evidence" value="ECO:0007669"/>
    <property type="project" value="UniProtKB-KW"/>
</dbReference>
<keyword evidence="6" id="KW-0540">Nuclease</keyword>